<proteinExistence type="predicted"/>
<protein>
    <submittedName>
        <fullName evidence="2">Uncharacterized protein</fullName>
    </submittedName>
</protein>
<sequence length="59" mass="6624">MIYAIIIIVIGIAVFFSGIWEQNLATIILGALLEVVGLVSFFFKWHAAKKQGNMKKNEK</sequence>
<dbReference type="OrthoDB" id="6240539at2"/>
<evidence type="ECO:0000256" key="1">
    <source>
        <dbReference type="SAM" id="Phobius"/>
    </source>
</evidence>
<dbReference type="RefSeq" id="WP_126762315.1">
    <property type="nucleotide sequence ID" value="NZ_JBHLTZ010000004.1"/>
</dbReference>
<comment type="caution">
    <text evidence="2">The sequence shown here is derived from an EMBL/GenBank/DDBJ whole genome shotgun (WGS) entry which is preliminary data.</text>
</comment>
<dbReference type="Proteomes" id="UP000287198">
    <property type="component" value="Unassembled WGS sequence"/>
</dbReference>
<name>A0A432Y186_9GAMM</name>
<accession>A0A432Y186</accession>
<evidence type="ECO:0000313" key="3">
    <source>
        <dbReference type="Proteomes" id="UP000287198"/>
    </source>
</evidence>
<keyword evidence="1" id="KW-0472">Membrane</keyword>
<evidence type="ECO:0000313" key="2">
    <source>
        <dbReference type="EMBL" id="RUO54701.1"/>
    </source>
</evidence>
<gene>
    <name evidence="2" type="ORF">CWI69_04640</name>
</gene>
<keyword evidence="1" id="KW-0812">Transmembrane</keyword>
<dbReference type="EMBL" id="PIPW01000001">
    <property type="protein sequence ID" value="RUO54701.1"/>
    <property type="molecule type" value="Genomic_DNA"/>
</dbReference>
<feature type="transmembrane region" description="Helical" evidence="1">
    <location>
        <begin position="5"/>
        <end position="20"/>
    </location>
</feature>
<keyword evidence="3" id="KW-1185">Reference proteome</keyword>
<dbReference type="AlphaFoldDB" id="A0A432Y186"/>
<reference evidence="3" key="1">
    <citation type="journal article" date="2018" name="Front. Microbiol.">
        <title>Genome-Based Analysis Reveals the Taxonomy and Diversity of the Family Idiomarinaceae.</title>
        <authorList>
            <person name="Liu Y."/>
            <person name="Lai Q."/>
            <person name="Shao Z."/>
        </authorList>
    </citation>
    <scope>NUCLEOTIDE SEQUENCE [LARGE SCALE GENOMIC DNA]</scope>
    <source>
        <strain evidence="3">BH195</strain>
    </source>
</reference>
<organism evidence="2 3">
    <name type="scientific">Pseudidiomarina halophila</name>
    <dbReference type="NCBI Taxonomy" id="1449799"/>
    <lineage>
        <taxon>Bacteria</taxon>
        <taxon>Pseudomonadati</taxon>
        <taxon>Pseudomonadota</taxon>
        <taxon>Gammaproteobacteria</taxon>
        <taxon>Alteromonadales</taxon>
        <taxon>Idiomarinaceae</taxon>
        <taxon>Pseudidiomarina</taxon>
    </lineage>
</organism>
<keyword evidence="1" id="KW-1133">Transmembrane helix</keyword>
<feature type="transmembrane region" description="Helical" evidence="1">
    <location>
        <begin position="26"/>
        <end position="47"/>
    </location>
</feature>